<dbReference type="AlphaFoldDB" id="A0A8X6YMA8"/>
<dbReference type="EMBL" id="BMAV01020085">
    <property type="protein sequence ID" value="GFY73455.1"/>
    <property type="molecule type" value="Genomic_DNA"/>
</dbReference>
<organism evidence="2 3">
    <name type="scientific">Trichonephila inaurata madagascariensis</name>
    <dbReference type="NCBI Taxonomy" id="2747483"/>
    <lineage>
        <taxon>Eukaryota</taxon>
        <taxon>Metazoa</taxon>
        <taxon>Ecdysozoa</taxon>
        <taxon>Arthropoda</taxon>
        <taxon>Chelicerata</taxon>
        <taxon>Arachnida</taxon>
        <taxon>Araneae</taxon>
        <taxon>Araneomorphae</taxon>
        <taxon>Entelegynae</taxon>
        <taxon>Araneoidea</taxon>
        <taxon>Nephilidae</taxon>
        <taxon>Trichonephila</taxon>
        <taxon>Trichonephila inaurata</taxon>
    </lineage>
</organism>
<dbReference type="Proteomes" id="UP000886998">
    <property type="component" value="Unassembled WGS sequence"/>
</dbReference>
<accession>A0A8X6YMA8</accession>
<protein>
    <submittedName>
        <fullName evidence="2">Uncharacterized protein</fullName>
    </submittedName>
</protein>
<dbReference type="OrthoDB" id="10339463at2759"/>
<proteinExistence type="predicted"/>
<keyword evidence="3" id="KW-1185">Reference proteome</keyword>
<feature type="region of interest" description="Disordered" evidence="1">
    <location>
        <begin position="28"/>
        <end position="51"/>
    </location>
</feature>
<comment type="caution">
    <text evidence="2">The sequence shown here is derived from an EMBL/GenBank/DDBJ whole genome shotgun (WGS) entry which is preliminary data.</text>
</comment>
<evidence type="ECO:0000313" key="2">
    <source>
        <dbReference type="EMBL" id="GFY73455.1"/>
    </source>
</evidence>
<feature type="compositionally biased region" description="Polar residues" evidence="1">
    <location>
        <begin position="39"/>
        <end position="50"/>
    </location>
</feature>
<name>A0A8X6YMA8_9ARAC</name>
<gene>
    <name evidence="2" type="ORF">TNIN_110261</name>
</gene>
<evidence type="ECO:0000313" key="3">
    <source>
        <dbReference type="Proteomes" id="UP000886998"/>
    </source>
</evidence>
<sequence>MNLYHPFTSFLSSCRTANKTCSKKVSQVQKQTREIPQKEPQSQSTSSQVPLTEAKKRYKLIKLTRNKTQKNAFPFRHSVYGRRRNFSEIVCFFCESDTDYHVPPALSMLAFPPSSQHAPGASAFWQCLDRLPRRR</sequence>
<evidence type="ECO:0000256" key="1">
    <source>
        <dbReference type="SAM" id="MobiDB-lite"/>
    </source>
</evidence>
<reference evidence="2" key="1">
    <citation type="submission" date="2020-08" db="EMBL/GenBank/DDBJ databases">
        <title>Multicomponent nature underlies the extraordinary mechanical properties of spider dragline silk.</title>
        <authorList>
            <person name="Kono N."/>
            <person name="Nakamura H."/>
            <person name="Mori M."/>
            <person name="Yoshida Y."/>
            <person name="Ohtoshi R."/>
            <person name="Malay A.D."/>
            <person name="Moran D.A.P."/>
            <person name="Tomita M."/>
            <person name="Numata K."/>
            <person name="Arakawa K."/>
        </authorList>
    </citation>
    <scope>NUCLEOTIDE SEQUENCE</scope>
</reference>